<dbReference type="Gene3D" id="4.10.520.10">
    <property type="entry name" value="IHF-like DNA-binding proteins"/>
    <property type="match status" value="1"/>
</dbReference>
<dbReference type="PANTHER" id="PTHR33175">
    <property type="entry name" value="DNA-BINDING PROTEIN HU"/>
    <property type="match status" value="1"/>
</dbReference>
<dbReference type="PRINTS" id="PR01727">
    <property type="entry name" value="DNABINDINGHU"/>
</dbReference>
<dbReference type="InterPro" id="IPR010992">
    <property type="entry name" value="IHF-like_DNA-bd_dom_sf"/>
</dbReference>
<comment type="similarity">
    <text evidence="1 3">Belongs to the bacterial histone-like protein family.</text>
</comment>
<dbReference type="SMART" id="SM00411">
    <property type="entry name" value="BHL"/>
    <property type="match status" value="1"/>
</dbReference>
<evidence type="ECO:0000256" key="1">
    <source>
        <dbReference type="ARBA" id="ARBA00010529"/>
    </source>
</evidence>
<reference evidence="4 5" key="1">
    <citation type="submission" date="2024-06" db="EMBL/GenBank/DDBJ databases">
        <title>Genomics of switchgrass bacterial isolates.</title>
        <authorList>
            <person name="Shade A."/>
        </authorList>
    </citation>
    <scope>NUCLEOTIDE SEQUENCE [LARGE SCALE GENOMIC DNA]</scope>
    <source>
        <strain evidence="4 5">PvP084</strain>
    </source>
</reference>
<dbReference type="EMBL" id="JBEPNW010000005">
    <property type="protein sequence ID" value="MET3869765.1"/>
    <property type="molecule type" value="Genomic_DNA"/>
</dbReference>
<organism evidence="4 5">
    <name type="scientific">Methylobacterium radiotolerans</name>
    <dbReference type="NCBI Taxonomy" id="31998"/>
    <lineage>
        <taxon>Bacteria</taxon>
        <taxon>Pseudomonadati</taxon>
        <taxon>Pseudomonadota</taxon>
        <taxon>Alphaproteobacteria</taxon>
        <taxon>Hyphomicrobiales</taxon>
        <taxon>Methylobacteriaceae</taxon>
        <taxon>Methylobacterium</taxon>
    </lineage>
</organism>
<evidence type="ECO:0000256" key="2">
    <source>
        <dbReference type="ARBA" id="ARBA00023125"/>
    </source>
</evidence>
<name>A0ABV2NTC7_9HYPH</name>
<accession>A0ABV2NTC7</accession>
<keyword evidence="2" id="KW-0238">DNA-binding</keyword>
<evidence type="ECO:0000313" key="5">
    <source>
        <dbReference type="Proteomes" id="UP001549119"/>
    </source>
</evidence>
<dbReference type="Proteomes" id="UP001549119">
    <property type="component" value="Unassembled WGS sequence"/>
</dbReference>
<proteinExistence type="inferred from homology"/>
<evidence type="ECO:0000313" key="4">
    <source>
        <dbReference type="EMBL" id="MET3869765.1"/>
    </source>
</evidence>
<sequence length="94" mass="10373">MARIAAKNPHLYVQDVEAIVTAILDAMTAALVRGDWIELRDFGTFAVRHHPLRSAHNPRTQAVVAVPAKGSVRFKPSKAMRAVVDLREQDDADT</sequence>
<protein>
    <submittedName>
        <fullName evidence="4">Integration host factor subunit beta</fullName>
    </submittedName>
</protein>
<gene>
    <name evidence="4" type="ORF">ABIC20_007150</name>
</gene>
<dbReference type="Pfam" id="PF00216">
    <property type="entry name" value="Bac_DNA_binding"/>
    <property type="match status" value="1"/>
</dbReference>
<comment type="caution">
    <text evidence="4">The sequence shown here is derived from an EMBL/GenBank/DDBJ whole genome shotgun (WGS) entry which is preliminary data.</text>
</comment>
<dbReference type="CDD" id="cd13836">
    <property type="entry name" value="IHF_B"/>
    <property type="match status" value="1"/>
</dbReference>
<dbReference type="InterPro" id="IPR000119">
    <property type="entry name" value="Hist_DNA-bd"/>
</dbReference>
<dbReference type="SUPFAM" id="SSF47729">
    <property type="entry name" value="IHF-like DNA-binding proteins"/>
    <property type="match status" value="1"/>
</dbReference>
<dbReference type="RefSeq" id="WP_209651392.1">
    <property type="nucleotide sequence ID" value="NZ_JBEPNV010000003.1"/>
</dbReference>
<keyword evidence="5" id="KW-1185">Reference proteome</keyword>
<dbReference type="PANTHER" id="PTHR33175:SF5">
    <property type="entry name" value="INTEGRATION HOST FACTOR SUBUNIT BETA"/>
    <property type="match status" value="1"/>
</dbReference>
<evidence type="ECO:0000256" key="3">
    <source>
        <dbReference type="RuleBase" id="RU003939"/>
    </source>
</evidence>